<dbReference type="FunFam" id="3.40.980.10:FF:000004">
    <property type="entry name" value="Molybdopterin molybdenumtransferase"/>
    <property type="match status" value="1"/>
</dbReference>
<organism evidence="11">
    <name type="scientific">hydrothermal vent metagenome</name>
    <dbReference type="NCBI Taxonomy" id="652676"/>
    <lineage>
        <taxon>unclassified sequences</taxon>
        <taxon>metagenomes</taxon>
        <taxon>ecological metagenomes</taxon>
    </lineage>
</organism>
<sequence length="418" mass="44866">MSKTKPIPVDCCSSSGLISVEQAIEKILSPAIPVKETESVNILDALNRMLADDLFSTIDVPGYDNSAMDGYAVRSEDCKVSGNKLPITQRIPAGQVGTPLEKGTAARIFTGAPIPEGADAVVMQEMCDGNDSDVVINTVVSAGCNVRCAGEDIKKDSVVLNAGKRLRAQELGLLASVGLAKFNVKRKLKVATFFTGDELVDPGIAPGQSLAPGQIYNSNRYTLRGLLQSMNCEIIDLGIVPDTLDATTTVLKKAAESADLVITSGGVSVGEEDYVRIALEKLGELSMWRIAMKPGKPVAFGKVGETLFMGLPGNPVSVFVTFLIFARALILKLQGAEKYLLKPVSVIADFDWRKVSRQEYLRVRLMQKDTKIVAQLFPHQGSGVLSSASWADGLVEVAVGKEIKKSDMVNYFSFEGLC</sequence>
<proteinExistence type="predicted"/>
<dbReference type="InterPro" id="IPR005111">
    <property type="entry name" value="MoeA_C_domain_IV"/>
</dbReference>
<dbReference type="GO" id="GO:0046872">
    <property type="term" value="F:metal ion binding"/>
    <property type="evidence" value="ECO:0007669"/>
    <property type="project" value="UniProtKB-KW"/>
</dbReference>
<evidence type="ECO:0000256" key="3">
    <source>
        <dbReference type="ARBA" id="ARBA00013269"/>
    </source>
</evidence>
<dbReference type="EC" id="2.10.1.1" evidence="3"/>
<dbReference type="PANTHER" id="PTHR10192">
    <property type="entry name" value="MOLYBDOPTERIN BIOSYNTHESIS PROTEIN"/>
    <property type="match status" value="1"/>
</dbReference>
<dbReference type="UniPathway" id="UPA00344"/>
<keyword evidence="5 11" id="KW-0808">Transferase</keyword>
<dbReference type="AlphaFoldDB" id="A0A3B0X3H6"/>
<evidence type="ECO:0000256" key="4">
    <source>
        <dbReference type="ARBA" id="ARBA00022505"/>
    </source>
</evidence>
<dbReference type="InterPro" id="IPR008284">
    <property type="entry name" value="MoCF_biosynth_CS"/>
</dbReference>
<dbReference type="PANTHER" id="PTHR10192:SF5">
    <property type="entry name" value="GEPHYRIN"/>
    <property type="match status" value="1"/>
</dbReference>
<dbReference type="InterPro" id="IPR005110">
    <property type="entry name" value="MoeA_linker/N"/>
</dbReference>
<dbReference type="Pfam" id="PF03454">
    <property type="entry name" value="MoeA_C"/>
    <property type="match status" value="1"/>
</dbReference>
<dbReference type="NCBIfam" id="TIGR00177">
    <property type="entry name" value="molyb_syn"/>
    <property type="match status" value="1"/>
</dbReference>
<evidence type="ECO:0000256" key="2">
    <source>
        <dbReference type="ARBA" id="ARBA00005046"/>
    </source>
</evidence>
<protein>
    <recommendedName>
        <fullName evidence="3">molybdopterin molybdotransferase</fullName>
        <ecNumber evidence="3">2.10.1.1</ecNumber>
    </recommendedName>
</protein>
<dbReference type="SMART" id="SM00852">
    <property type="entry name" value="MoCF_biosynth"/>
    <property type="match status" value="1"/>
</dbReference>
<name>A0A3B0X3H6_9ZZZZ</name>
<evidence type="ECO:0000256" key="7">
    <source>
        <dbReference type="ARBA" id="ARBA00022842"/>
    </source>
</evidence>
<keyword evidence="6" id="KW-0479">Metal-binding</keyword>
<dbReference type="Gene3D" id="3.40.980.10">
    <property type="entry name" value="MoaB/Mog-like domain"/>
    <property type="match status" value="1"/>
</dbReference>
<dbReference type="SUPFAM" id="SSF63867">
    <property type="entry name" value="MoeA C-terminal domain-like"/>
    <property type="match status" value="1"/>
</dbReference>
<evidence type="ECO:0000256" key="8">
    <source>
        <dbReference type="ARBA" id="ARBA00023150"/>
    </source>
</evidence>
<dbReference type="PROSITE" id="PS01079">
    <property type="entry name" value="MOCF_BIOSYNTHESIS_2"/>
    <property type="match status" value="1"/>
</dbReference>
<dbReference type="Pfam" id="PF03453">
    <property type="entry name" value="MoeA_N"/>
    <property type="match status" value="1"/>
</dbReference>
<keyword evidence="4" id="KW-0500">Molybdenum</keyword>
<evidence type="ECO:0000256" key="5">
    <source>
        <dbReference type="ARBA" id="ARBA00022679"/>
    </source>
</evidence>
<comment type="catalytic activity">
    <reaction evidence="9">
        <text>adenylyl-molybdopterin + molybdate = Mo-molybdopterin + AMP + H(+)</text>
        <dbReference type="Rhea" id="RHEA:35047"/>
        <dbReference type="ChEBI" id="CHEBI:15378"/>
        <dbReference type="ChEBI" id="CHEBI:36264"/>
        <dbReference type="ChEBI" id="CHEBI:62727"/>
        <dbReference type="ChEBI" id="CHEBI:71302"/>
        <dbReference type="ChEBI" id="CHEBI:456215"/>
        <dbReference type="EC" id="2.10.1.1"/>
    </reaction>
</comment>
<dbReference type="SUPFAM" id="SSF53218">
    <property type="entry name" value="Molybdenum cofactor biosynthesis proteins"/>
    <property type="match status" value="1"/>
</dbReference>
<dbReference type="InterPro" id="IPR038987">
    <property type="entry name" value="MoeA-like"/>
</dbReference>
<comment type="pathway">
    <text evidence="2">Cofactor biosynthesis; molybdopterin biosynthesis.</text>
</comment>
<reference evidence="11" key="1">
    <citation type="submission" date="2018-06" db="EMBL/GenBank/DDBJ databases">
        <authorList>
            <person name="Zhirakovskaya E."/>
        </authorList>
    </citation>
    <scope>NUCLEOTIDE SEQUENCE</scope>
</reference>
<keyword evidence="8" id="KW-0501">Molybdenum cofactor biosynthesis</keyword>
<dbReference type="InterPro" id="IPR001453">
    <property type="entry name" value="MoaB/Mog_dom"/>
</dbReference>
<evidence type="ECO:0000256" key="9">
    <source>
        <dbReference type="ARBA" id="ARBA00047317"/>
    </source>
</evidence>
<dbReference type="SUPFAM" id="SSF63882">
    <property type="entry name" value="MoeA N-terminal region -like"/>
    <property type="match status" value="1"/>
</dbReference>
<dbReference type="Gene3D" id="2.170.190.11">
    <property type="entry name" value="Molybdopterin biosynthesis moea protein, domain 3"/>
    <property type="match status" value="1"/>
</dbReference>
<comment type="cofactor">
    <cofactor evidence="1">
        <name>Mg(2+)</name>
        <dbReference type="ChEBI" id="CHEBI:18420"/>
    </cofactor>
</comment>
<dbReference type="InterPro" id="IPR036688">
    <property type="entry name" value="MoeA_C_domain_IV_sf"/>
</dbReference>
<dbReference type="EMBL" id="UOFD01000014">
    <property type="protein sequence ID" value="VAW50474.1"/>
    <property type="molecule type" value="Genomic_DNA"/>
</dbReference>
<dbReference type="GO" id="GO:0061599">
    <property type="term" value="F:molybdopterin molybdotransferase activity"/>
    <property type="evidence" value="ECO:0007669"/>
    <property type="project" value="UniProtKB-EC"/>
</dbReference>
<evidence type="ECO:0000256" key="1">
    <source>
        <dbReference type="ARBA" id="ARBA00001946"/>
    </source>
</evidence>
<dbReference type="InterPro" id="IPR036425">
    <property type="entry name" value="MoaB/Mog-like_dom_sf"/>
</dbReference>
<gene>
    <name evidence="11" type="ORF">MNBD_GAMMA06-1597</name>
</gene>
<keyword evidence="7" id="KW-0460">Magnesium</keyword>
<evidence type="ECO:0000313" key="11">
    <source>
        <dbReference type="EMBL" id="VAW50474.1"/>
    </source>
</evidence>
<dbReference type="CDD" id="cd00887">
    <property type="entry name" value="MoeA"/>
    <property type="match status" value="1"/>
</dbReference>
<dbReference type="InterPro" id="IPR036135">
    <property type="entry name" value="MoeA_linker/N_sf"/>
</dbReference>
<accession>A0A3B0X3H6</accession>
<dbReference type="GO" id="GO:0006777">
    <property type="term" value="P:Mo-molybdopterin cofactor biosynthetic process"/>
    <property type="evidence" value="ECO:0007669"/>
    <property type="project" value="UniProtKB-KW"/>
</dbReference>
<dbReference type="NCBIfam" id="NF045515">
    <property type="entry name" value="Glp_gephyrin"/>
    <property type="match status" value="1"/>
</dbReference>
<evidence type="ECO:0000259" key="10">
    <source>
        <dbReference type="SMART" id="SM00852"/>
    </source>
</evidence>
<evidence type="ECO:0000256" key="6">
    <source>
        <dbReference type="ARBA" id="ARBA00022723"/>
    </source>
</evidence>
<dbReference type="GO" id="GO:0005829">
    <property type="term" value="C:cytosol"/>
    <property type="evidence" value="ECO:0007669"/>
    <property type="project" value="TreeGrafter"/>
</dbReference>
<feature type="domain" description="MoaB/Mog" evidence="10">
    <location>
        <begin position="191"/>
        <end position="332"/>
    </location>
</feature>
<dbReference type="Pfam" id="PF00994">
    <property type="entry name" value="MoCF_biosynth"/>
    <property type="match status" value="1"/>
</dbReference>
<dbReference type="Gene3D" id="3.90.105.10">
    <property type="entry name" value="Molybdopterin biosynthesis moea protein, domain 2"/>
    <property type="match status" value="1"/>
</dbReference>
<dbReference type="Gene3D" id="2.40.340.10">
    <property type="entry name" value="MoeA, C-terminal, domain IV"/>
    <property type="match status" value="1"/>
</dbReference>